<keyword evidence="2" id="KW-1133">Transmembrane helix</keyword>
<keyword evidence="4" id="KW-1185">Reference proteome</keyword>
<name>A0A9D4TPJ4_CHLVU</name>
<organism evidence="3 4">
    <name type="scientific">Chlorella vulgaris</name>
    <name type="common">Green alga</name>
    <dbReference type="NCBI Taxonomy" id="3077"/>
    <lineage>
        <taxon>Eukaryota</taxon>
        <taxon>Viridiplantae</taxon>
        <taxon>Chlorophyta</taxon>
        <taxon>core chlorophytes</taxon>
        <taxon>Trebouxiophyceae</taxon>
        <taxon>Chlorellales</taxon>
        <taxon>Chlorellaceae</taxon>
        <taxon>Chlorella clade</taxon>
        <taxon>Chlorella</taxon>
    </lineage>
</organism>
<comment type="caution">
    <text evidence="3">The sequence shown here is derived from an EMBL/GenBank/DDBJ whole genome shotgun (WGS) entry which is preliminary data.</text>
</comment>
<dbReference type="OrthoDB" id="514553at2759"/>
<evidence type="ECO:0000313" key="4">
    <source>
        <dbReference type="Proteomes" id="UP001055712"/>
    </source>
</evidence>
<gene>
    <name evidence="3" type="ORF">D9Q98_004964</name>
</gene>
<evidence type="ECO:0000256" key="1">
    <source>
        <dbReference type="SAM" id="MobiDB-lite"/>
    </source>
</evidence>
<feature type="transmembrane region" description="Helical" evidence="2">
    <location>
        <begin position="97"/>
        <end position="118"/>
    </location>
</feature>
<accession>A0A9D4TPJ4</accession>
<protein>
    <submittedName>
        <fullName evidence="3">Uncharacterized protein</fullName>
    </submittedName>
</protein>
<proteinExistence type="predicted"/>
<feature type="transmembrane region" description="Helical" evidence="2">
    <location>
        <begin position="124"/>
        <end position="145"/>
    </location>
</feature>
<keyword evidence="2" id="KW-0472">Membrane</keyword>
<dbReference type="Proteomes" id="UP001055712">
    <property type="component" value="Unassembled WGS sequence"/>
</dbReference>
<reference evidence="3" key="1">
    <citation type="journal article" date="2019" name="Plant J.">
        <title>Chlorella vulgaris genome assembly and annotation reveals the molecular basis for metabolic acclimation to high light conditions.</title>
        <authorList>
            <person name="Cecchin M."/>
            <person name="Marcolungo L."/>
            <person name="Rossato M."/>
            <person name="Girolomoni L."/>
            <person name="Cosentino E."/>
            <person name="Cuine S."/>
            <person name="Li-Beisson Y."/>
            <person name="Delledonne M."/>
            <person name="Ballottari M."/>
        </authorList>
    </citation>
    <scope>NUCLEOTIDE SEQUENCE</scope>
    <source>
        <strain evidence="3">211/11P</strain>
    </source>
</reference>
<dbReference type="AlphaFoldDB" id="A0A9D4TPJ4"/>
<dbReference type="EMBL" id="SIDB01000007">
    <property type="protein sequence ID" value="KAI3430369.1"/>
    <property type="molecule type" value="Genomic_DNA"/>
</dbReference>
<sequence>MRSLHCASLGPAVRPQSAPLPTVASPLRFRHPRPGPANKPAARHNRQLALLQLRVPPSAAAAAAAAAAASPSSSSSSSGSVPPPPPSGGRHAFLHDFCMCIPYGALLLVGGLVGKLLLGWGQPAVVMLVLGTAQVLLSNLSLAAWRGGKKSTAITLSEAGVAGWLAYYAYRGLQQRVSPMFMGALLGLSAVMALFLSYNVAAGGNPPRKSSHAAASPAAAAALGDAPPAAAS</sequence>
<keyword evidence="2" id="KW-0812">Transmembrane</keyword>
<evidence type="ECO:0000256" key="2">
    <source>
        <dbReference type="SAM" id="Phobius"/>
    </source>
</evidence>
<feature type="region of interest" description="Disordered" evidence="1">
    <location>
        <begin position="1"/>
        <end position="42"/>
    </location>
</feature>
<reference evidence="3" key="2">
    <citation type="submission" date="2020-11" db="EMBL/GenBank/DDBJ databases">
        <authorList>
            <person name="Cecchin M."/>
            <person name="Marcolungo L."/>
            <person name="Rossato M."/>
            <person name="Girolomoni L."/>
            <person name="Cosentino E."/>
            <person name="Cuine S."/>
            <person name="Li-Beisson Y."/>
            <person name="Delledonne M."/>
            <person name="Ballottari M."/>
        </authorList>
    </citation>
    <scope>NUCLEOTIDE SEQUENCE</scope>
    <source>
        <strain evidence="3">211/11P</strain>
        <tissue evidence="3">Whole cell</tissue>
    </source>
</reference>
<evidence type="ECO:0000313" key="3">
    <source>
        <dbReference type="EMBL" id="KAI3430369.1"/>
    </source>
</evidence>
<feature type="transmembrane region" description="Helical" evidence="2">
    <location>
        <begin position="152"/>
        <end position="170"/>
    </location>
</feature>
<feature type="transmembrane region" description="Helical" evidence="2">
    <location>
        <begin position="182"/>
        <end position="201"/>
    </location>
</feature>